<dbReference type="NCBIfam" id="TIGR01472">
    <property type="entry name" value="gmd"/>
    <property type="match status" value="1"/>
</dbReference>
<evidence type="ECO:0000256" key="4">
    <source>
        <dbReference type="ARBA" id="ARBA00011989"/>
    </source>
</evidence>
<dbReference type="PANTHER" id="PTHR43715:SF1">
    <property type="entry name" value="GDP-MANNOSE 4,6 DEHYDRATASE"/>
    <property type="match status" value="1"/>
</dbReference>
<dbReference type="Gene3D" id="3.90.25.10">
    <property type="entry name" value="UDP-galactose 4-epimerase, domain 1"/>
    <property type="match status" value="1"/>
</dbReference>
<dbReference type="GO" id="GO:0008446">
    <property type="term" value="F:GDP-mannose 4,6-dehydratase activity"/>
    <property type="evidence" value="ECO:0007669"/>
    <property type="project" value="UniProtKB-UniRule"/>
</dbReference>
<dbReference type="SUPFAM" id="SSF51735">
    <property type="entry name" value="NAD(P)-binding Rossmann-fold domains"/>
    <property type="match status" value="1"/>
</dbReference>
<reference evidence="9 10" key="1">
    <citation type="journal article" date="2016" name="Nat. Commun.">
        <title>Thousands of microbial genomes shed light on interconnected biogeochemical processes in an aquifer system.</title>
        <authorList>
            <person name="Anantharaman K."/>
            <person name="Brown C.T."/>
            <person name="Hug L.A."/>
            <person name="Sharon I."/>
            <person name="Castelle C.J."/>
            <person name="Probst A.J."/>
            <person name="Thomas B.C."/>
            <person name="Singh A."/>
            <person name="Wilkins M.J."/>
            <person name="Karaoz U."/>
            <person name="Brodie E.L."/>
            <person name="Williams K.H."/>
            <person name="Hubbard S.S."/>
            <person name="Banfield J.F."/>
        </authorList>
    </citation>
    <scope>NUCLEOTIDE SEQUENCE [LARGE SCALE GENOMIC DNA]</scope>
</reference>
<evidence type="ECO:0000313" key="9">
    <source>
        <dbReference type="EMBL" id="OGZ53175.1"/>
    </source>
</evidence>
<dbReference type="GO" id="GO:0070401">
    <property type="term" value="F:NADP+ binding"/>
    <property type="evidence" value="ECO:0007669"/>
    <property type="project" value="UniProtKB-UniRule"/>
</dbReference>
<dbReference type="GO" id="GO:0042351">
    <property type="term" value="P:'de novo' GDP-L-fucose biosynthetic process"/>
    <property type="evidence" value="ECO:0007669"/>
    <property type="project" value="TreeGrafter"/>
</dbReference>
<organism evidence="9 10">
    <name type="scientific">Candidatus Ryanbacteria bacterium RIFCSPLOWO2_01_FULL_48_26</name>
    <dbReference type="NCBI Taxonomy" id="1802126"/>
    <lineage>
        <taxon>Bacteria</taxon>
        <taxon>Candidatus Ryaniibacteriota</taxon>
    </lineage>
</organism>
<dbReference type="AlphaFoldDB" id="A0A1G2GSI1"/>
<evidence type="ECO:0000313" key="10">
    <source>
        <dbReference type="Proteomes" id="UP000179106"/>
    </source>
</evidence>
<comment type="function">
    <text evidence="6 7">Catalyzes the conversion of GDP-D-mannose to GDP-4-dehydro-6-deoxy-D-mannose.</text>
</comment>
<dbReference type="STRING" id="1802126.A3B25_02515"/>
<comment type="caution">
    <text evidence="9">The sequence shown here is derived from an EMBL/GenBank/DDBJ whole genome shotgun (WGS) entry which is preliminary data.</text>
</comment>
<sequence>MEHKKKALITGITGQDGSFLAELLLSKGYQVHGLVRRSSSLNRQRIDHLYHDPDPAKNIILYYGDLADASSIWRTVLEVQPDEIYHLGAQSNVNISFDMPEFTAQANALGTLRLLEAIKTVGKPTKFYMASSSEMFGSTPPPQNENSVFRPRSLYAISKVLAFHTTVLYREAYNLFAANGILFNHESERRGENFATRKITLGIAKIKAGLINKISMGNLEARRDWGYAPEFVEAMWRILQHEKPDDFVIATGESHSVREFVEEAFQYAGLGDWKPYVQDKHPLYVRPAEVDYLIGDSAKAKEKLGWKPKVDFKDLVKIMVDLDMQKFGVTPPGEGIKLLEERFPHRFWREV</sequence>
<keyword evidence="5 7" id="KW-0456">Lyase</keyword>
<dbReference type="Gene3D" id="3.40.50.720">
    <property type="entry name" value="NAD(P)-binding Rossmann-like Domain"/>
    <property type="match status" value="1"/>
</dbReference>
<evidence type="ECO:0000256" key="2">
    <source>
        <dbReference type="ARBA" id="ARBA00001937"/>
    </source>
</evidence>
<comment type="similarity">
    <text evidence="3 7">Belongs to the NAD(P)-dependent epimerase/dehydratase family. GDP-mannose 4,6-dehydratase subfamily.</text>
</comment>
<gene>
    <name evidence="7" type="primary">gmd</name>
    <name evidence="9" type="ORF">A3B25_02515</name>
</gene>
<accession>A0A1G2GSI1</accession>
<dbReference type="Pfam" id="PF16363">
    <property type="entry name" value="GDP_Man_Dehyd"/>
    <property type="match status" value="1"/>
</dbReference>
<dbReference type="CDD" id="cd05260">
    <property type="entry name" value="GDP_MD_SDR_e"/>
    <property type="match status" value="1"/>
</dbReference>
<comment type="cofactor">
    <cofactor evidence="2 7">
        <name>NADP(+)</name>
        <dbReference type="ChEBI" id="CHEBI:58349"/>
    </cofactor>
</comment>
<dbReference type="PANTHER" id="PTHR43715">
    <property type="entry name" value="GDP-MANNOSE 4,6-DEHYDRATASE"/>
    <property type="match status" value="1"/>
</dbReference>
<evidence type="ECO:0000259" key="8">
    <source>
        <dbReference type="Pfam" id="PF16363"/>
    </source>
</evidence>
<dbReference type="FunFam" id="3.40.50.720:FF:000924">
    <property type="entry name" value="GDP-mannose 4,6 dehydratase"/>
    <property type="match status" value="1"/>
</dbReference>
<evidence type="ECO:0000256" key="5">
    <source>
        <dbReference type="ARBA" id="ARBA00023239"/>
    </source>
</evidence>
<dbReference type="InterPro" id="IPR016040">
    <property type="entry name" value="NAD(P)-bd_dom"/>
</dbReference>
<feature type="domain" description="NAD(P)-binding" evidence="8">
    <location>
        <begin position="8"/>
        <end position="319"/>
    </location>
</feature>
<dbReference type="InterPro" id="IPR006368">
    <property type="entry name" value="GDP_Man_deHydtase"/>
</dbReference>
<evidence type="ECO:0000256" key="6">
    <source>
        <dbReference type="ARBA" id="ARBA00059383"/>
    </source>
</evidence>
<dbReference type="HAMAP" id="MF_00955">
    <property type="entry name" value="GDP_Man_dehydratase"/>
    <property type="match status" value="1"/>
</dbReference>
<name>A0A1G2GSI1_9BACT</name>
<dbReference type="EC" id="4.2.1.47" evidence="4 7"/>
<keyword evidence="7" id="KW-0521">NADP</keyword>
<dbReference type="InterPro" id="IPR036291">
    <property type="entry name" value="NAD(P)-bd_dom_sf"/>
</dbReference>
<evidence type="ECO:0000256" key="3">
    <source>
        <dbReference type="ARBA" id="ARBA00009263"/>
    </source>
</evidence>
<evidence type="ECO:0000256" key="1">
    <source>
        <dbReference type="ARBA" id="ARBA00000188"/>
    </source>
</evidence>
<proteinExistence type="inferred from homology"/>
<dbReference type="EMBL" id="MHNW01000028">
    <property type="protein sequence ID" value="OGZ53175.1"/>
    <property type="molecule type" value="Genomic_DNA"/>
</dbReference>
<evidence type="ECO:0000256" key="7">
    <source>
        <dbReference type="HAMAP-Rule" id="MF_00955"/>
    </source>
</evidence>
<dbReference type="Proteomes" id="UP000179106">
    <property type="component" value="Unassembled WGS sequence"/>
</dbReference>
<comment type="caution">
    <text evidence="7">Lacks conserved residue(s) required for the propagation of feature annotation.</text>
</comment>
<protein>
    <recommendedName>
        <fullName evidence="4 7">GDP-mannose 4,6-dehydratase</fullName>
        <ecNumber evidence="4 7">4.2.1.47</ecNumber>
    </recommendedName>
    <alternativeName>
        <fullName evidence="7">GDP-D-mannose dehydratase</fullName>
    </alternativeName>
</protein>
<comment type="catalytic activity">
    <reaction evidence="1 7">
        <text>GDP-alpha-D-mannose = GDP-4-dehydro-alpha-D-rhamnose + H2O</text>
        <dbReference type="Rhea" id="RHEA:23820"/>
        <dbReference type="ChEBI" id="CHEBI:15377"/>
        <dbReference type="ChEBI" id="CHEBI:57527"/>
        <dbReference type="ChEBI" id="CHEBI:57964"/>
        <dbReference type="EC" id="4.2.1.47"/>
    </reaction>
</comment>